<organism evidence="1 2">
    <name type="scientific">Sinomicrobium oceani</name>
    <dbReference type="NCBI Taxonomy" id="1150368"/>
    <lineage>
        <taxon>Bacteria</taxon>
        <taxon>Pseudomonadati</taxon>
        <taxon>Bacteroidota</taxon>
        <taxon>Flavobacteriia</taxon>
        <taxon>Flavobacteriales</taxon>
        <taxon>Flavobacteriaceae</taxon>
        <taxon>Sinomicrobium</taxon>
    </lineage>
</organism>
<gene>
    <name evidence="1" type="ORF">SAMN02927921_00437</name>
</gene>
<evidence type="ECO:0000313" key="2">
    <source>
        <dbReference type="Proteomes" id="UP000182248"/>
    </source>
</evidence>
<dbReference type="PANTHER" id="PTHR13593:SF143">
    <property type="entry name" value="PHOSPHATIDYLINOSITOL-SPECIFIC PHOSPHOLIPASE C X DOMAIN-CONTAINING PROTEIN"/>
    <property type="match status" value="1"/>
</dbReference>
<dbReference type="AlphaFoldDB" id="A0A1K1M6Y9"/>
<dbReference type="InterPro" id="IPR051057">
    <property type="entry name" value="PI-PLC_domain"/>
</dbReference>
<protein>
    <recommendedName>
        <fullName evidence="3">1-phosphatidylinositol phosphodiesterase</fullName>
    </recommendedName>
</protein>
<dbReference type="GO" id="GO:0006629">
    <property type="term" value="P:lipid metabolic process"/>
    <property type="evidence" value="ECO:0007669"/>
    <property type="project" value="InterPro"/>
</dbReference>
<accession>A0A1K1M6Y9</accession>
<dbReference type="InterPro" id="IPR017946">
    <property type="entry name" value="PLC-like_Pdiesterase_TIM-brl"/>
</dbReference>
<sequence>MGQGSHILIQNRTDQDWICFHNHKYQMDGWKFPKKIEAGTEVRVYVEFCEGVFKDEHDDGGEVKYRFASDTDETPSRYIEFAATFKHDRDVYVKLVDVPSKPEALNKTIDLGWRHDGSMPFALYGSKGNYFPIDPGNWMQATMDAIGEYTLKEIAIPGSHDAGMYKRNGHTLFGEDCNTLTQTLSIGGQLANGSRYFDIRPVISGDQYYTGHYTKAIKMTWQGANGESVSDIIKEVNEFTSKRKELIILNLSHDYNADVGNASYRHFNEEEWTGLFGQLSKINGLLHSEANDLTHVKLNDLLADGSKVIVVTEKLDKSQLGKYYRKGFFTSSEFNVYNKYADTNSVSQMMADQIKKMKEHRAAYFLLSWTLTQSHREAATCFLFPSDSILDLAKTANANLYRAFDEISGSLYPNIVYIDKFDSPLALSLVLYINALVCDN</sequence>
<name>A0A1K1M6Y9_9FLAO</name>
<dbReference type="GO" id="GO:0008081">
    <property type="term" value="F:phosphoric diester hydrolase activity"/>
    <property type="evidence" value="ECO:0007669"/>
    <property type="project" value="InterPro"/>
</dbReference>
<evidence type="ECO:0000313" key="1">
    <source>
        <dbReference type="EMBL" id="SFW18904.1"/>
    </source>
</evidence>
<dbReference type="Proteomes" id="UP000182248">
    <property type="component" value="Unassembled WGS sequence"/>
</dbReference>
<keyword evidence="2" id="KW-1185">Reference proteome</keyword>
<reference evidence="1 2" key="1">
    <citation type="submission" date="2016-11" db="EMBL/GenBank/DDBJ databases">
        <authorList>
            <person name="Jaros S."/>
            <person name="Januszkiewicz K."/>
            <person name="Wedrychowicz H."/>
        </authorList>
    </citation>
    <scope>NUCLEOTIDE SEQUENCE [LARGE SCALE GENOMIC DNA]</scope>
    <source>
        <strain evidence="1 2">CGMCC 1.12145</strain>
    </source>
</reference>
<dbReference type="PANTHER" id="PTHR13593">
    <property type="match status" value="1"/>
</dbReference>
<dbReference type="SUPFAM" id="SSF51695">
    <property type="entry name" value="PLC-like phosphodiesterases"/>
    <property type="match status" value="1"/>
</dbReference>
<proteinExistence type="predicted"/>
<dbReference type="Gene3D" id="3.20.20.190">
    <property type="entry name" value="Phosphatidylinositol (PI) phosphodiesterase"/>
    <property type="match status" value="1"/>
</dbReference>
<dbReference type="EMBL" id="FPJE01000002">
    <property type="protein sequence ID" value="SFW18904.1"/>
    <property type="molecule type" value="Genomic_DNA"/>
</dbReference>
<dbReference type="STRING" id="1150368.SAMN02927921_00437"/>
<evidence type="ECO:0008006" key="3">
    <source>
        <dbReference type="Google" id="ProtNLM"/>
    </source>
</evidence>
<dbReference type="OrthoDB" id="2079904at2"/>